<evidence type="ECO:0000256" key="1">
    <source>
        <dbReference type="ARBA" id="ARBA00022801"/>
    </source>
</evidence>
<reference evidence="10" key="1">
    <citation type="submission" date="2025-08" db="UniProtKB">
        <authorList>
            <consortium name="RefSeq"/>
        </authorList>
    </citation>
    <scope>IDENTIFICATION</scope>
    <source>
        <tissue evidence="10">Entire body</tissue>
    </source>
</reference>
<evidence type="ECO:0000256" key="3">
    <source>
        <dbReference type="ARBA" id="ARBA00023098"/>
    </source>
</evidence>
<keyword evidence="7" id="KW-0812">Transmembrane</keyword>
<dbReference type="InterPro" id="IPR051406">
    <property type="entry name" value="PLD_domain"/>
</dbReference>
<evidence type="ECO:0000313" key="10">
    <source>
        <dbReference type="RefSeq" id="XP_018324107.1"/>
    </source>
</evidence>
<keyword evidence="3" id="KW-0443">Lipid metabolism</keyword>
<dbReference type="GO" id="GO:0005739">
    <property type="term" value="C:mitochondrion"/>
    <property type="evidence" value="ECO:0007669"/>
    <property type="project" value="TreeGrafter"/>
</dbReference>
<dbReference type="PROSITE" id="PS50035">
    <property type="entry name" value="PLD"/>
    <property type="match status" value="1"/>
</dbReference>
<name>A0A1W4WUC9_AGRPL</name>
<protein>
    <recommendedName>
        <fullName evidence="5">Mitochondrial cardiolipin hydrolase</fullName>
    </recommendedName>
    <alternativeName>
        <fullName evidence="6">Mitochondrial phospholipase</fullName>
    </alternativeName>
</protein>
<dbReference type="OrthoDB" id="5205528at2759"/>
<dbReference type="Gene3D" id="3.30.870.10">
    <property type="entry name" value="Endonuclease Chain A"/>
    <property type="match status" value="1"/>
</dbReference>
<evidence type="ECO:0000256" key="5">
    <source>
        <dbReference type="ARBA" id="ARBA00040549"/>
    </source>
</evidence>
<keyword evidence="2" id="KW-0442">Lipid degradation</keyword>
<proteinExistence type="inferred from homology"/>
<dbReference type="GO" id="GO:0016891">
    <property type="term" value="F:RNA endonuclease activity producing 5'-phosphomonoesters, hydrolytic mechanism"/>
    <property type="evidence" value="ECO:0007669"/>
    <property type="project" value="TreeGrafter"/>
</dbReference>
<evidence type="ECO:0000256" key="2">
    <source>
        <dbReference type="ARBA" id="ARBA00022963"/>
    </source>
</evidence>
<keyword evidence="7" id="KW-1133">Transmembrane helix</keyword>
<dbReference type="GeneID" id="108736245"/>
<dbReference type="KEGG" id="apln:108736245"/>
<gene>
    <name evidence="10" type="primary">LOC108736245</name>
</gene>
<evidence type="ECO:0000313" key="9">
    <source>
        <dbReference type="Proteomes" id="UP000192223"/>
    </source>
</evidence>
<feature type="transmembrane region" description="Helical" evidence="7">
    <location>
        <begin position="6"/>
        <end position="24"/>
    </location>
</feature>
<sequence>MFSKLAVPLVISISVTPLILVLYLKNRRKQKQVKDTDCIKCIFITARNSDCRNHLMNNYTCSPSCSMTYLIEILKFLKSAKQTISLCMYMLTLDSVYETLVEAHNSAINVRVIADSEMSRNTSSKIISLKSKGIPVKMQPLDGSLMHHKFCLIDETDVLSGKLFFGSTNLTLQGLSSNWDQIIFTNKYSIIKRFSEEFEYLWQELN</sequence>
<evidence type="ECO:0000256" key="6">
    <source>
        <dbReference type="ARBA" id="ARBA00043167"/>
    </source>
</evidence>
<dbReference type="GO" id="GO:0034587">
    <property type="term" value="P:piRNA processing"/>
    <property type="evidence" value="ECO:0007669"/>
    <property type="project" value="TreeGrafter"/>
</dbReference>
<dbReference type="InterPro" id="IPR025202">
    <property type="entry name" value="PLD-like_dom"/>
</dbReference>
<evidence type="ECO:0000256" key="4">
    <source>
        <dbReference type="ARBA" id="ARBA00038012"/>
    </source>
</evidence>
<dbReference type="SUPFAM" id="SSF56024">
    <property type="entry name" value="Phospholipase D/nuclease"/>
    <property type="match status" value="1"/>
</dbReference>
<organism evidence="9 10">
    <name type="scientific">Agrilus planipennis</name>
    <name type="common">Emerald ash borer</name>
    <name type="synonym">Agrilus marcopoli</name>
    <dbReference type="NCBI Taxonomy" id="224129"/>
    <lineage>
        <taxon>Eukaryota</taxon>
        <taxon>Metazoa</taxon>
        <taxon>Ecdysozoa</taxon>
        <taxon>Arthropoda</taxon>
        <taxon>Hexapoda</taxon>
        <taxon>Insecta</taxon>
        <taxon>Pterygota</taxon>
        <taxon>Neoptera</taxon>
        <taxon>Endopterygota</taxon>
        <taxon>Coleoptera</taxon>
        <taxon>Polyphaga</taxon>
        <taxon>Elateriformia</taxon>
        <taxon>Buprestoidea</taxon>
        <taxon>Buprestidae</taxon>
        <taxon>Agrilinae</taxon>
        <taxon>Agrilus</taxon>
    </lineage>
</organism>
<accession>A0A1W4WUC9</accession>
<dbReference type="InterPro" id="IPR001736">
    <property type="entry name" value="PLipase_D/transphosphatidylase"/>
</dbReference>
<dbReference type="InParanoid" id="A0A1W4WUC9"/>
<feature type="domain" description="PLD phosphodiesterase" evidence="8">
    <location>
        <begin position="142"/>
        <end position="174"/>
    </location>
</feature>
<dbReference type="Pfam" id="PF13091">
    <property type="entry name" value="PLDc_2"/>
    <property type="match status" value="1"/>
</dbReference>
<keyword evidence="1" id="KW-0378">Hydrolase</keyword>
<dbReference type="GO" id="GO:0016042">
    <property type="term" value="P:lipid catabolic process"/>
    <property type="evidence" value="ECO:0007669"/>
    <property type="project" value="UniProtKB-KW"/>
</dbReference>
<dbReference type="PANTHER" id="PTHR43856:SF1">
    <property type="entry name" value="MITOCHONDRIAL CARDIOLIPIN HYDROLASE"/>
    <property type="match status" value="1"/>
</dbReference>
<dbReference type="Proteomes" id="UP000192223">
    <property type="component" value="Unplaced"/>
</dbReference>
<dbReference type="RefSeq" id="XP_018324107.1">
    <property type="nucleotide sequence ID" value="XM_018468605.1"/>
</dbReference>
<dbReference type="FunCoup" id="A0A1W4WUC9">
    <property type="interactions" value="120"/>
</dbReference>
<keyword evidence="7" id="KW-0472">Membrane</keyword>
<keyword evidence="9" id="KW-1185">Reference proteome</keyword>
<dbReference type="AlphaFoldDB" id="A0A1W4WUC9"/>
<evidence type="ECO:0000259" key="8">
    <source>
        <dbReference type="PROSITE" id="PS50035"/>
    </source>
</evidence>
<dbReference type="PANTHER" id="PTHR43856">
    <property type="entry name" value="CARDIOLIPIN HYDROLASE"/>
    <property type="match status" value="1"/>
</dbReference>
<dbReference type="STRING" id="224129.A0A1W4WUC9"/>
<comment type="similarity">
    <text evidence="4">Belongs to the phospholipase D family. MitoPLD/Zucchini subfamily.</text>
</comment>
<evidence type="ECO:0000256" key="7">
    <source>
        <dbReference type="SAM" id="Phobius"/>
    </source>
</evidence>